<proteinExistence type="predicted"/>
<dbReference type="AlphaFoldDB" id="A0A8C6R4W2"/>
<reference evidence="2" key="1">
    <citation type="submission" date="2025-08" db="UniProtKB">
        <authorList>
            <consortium name="Ensembl"/>
        </authorList>
    </citation>
    <scope>IDENTIFICATION</scope>
</reference>
<feature type="compositionally biased region" description="Polar residues" evidence="1">
    <location>
        <begin position="146"/>
        <end position="157"/>
    </location>
</feature>
<dbReference type="Proteomes" id="UP000694381">
    <property type="component" value="Unassembled WGS sequence"/>
</dbReference>
<accession>A0A8C6R4W2</accession>
<evidence type="ECO:0000256" key="1">
    <source>
        <dbReference type="SAM" id="MobiDB-lite"/>
    </source>
</evidence>
<evidence type="ECO:0000313" key="3">
    <source>
        <dbReference type="Proteomes" id="UP000694381"/>
    </source>
</evidence>
<keyword evidence="3" id="KW-1185">Reference proteome</keyword>
<feature type="compositionally biased region" description="Basic and acidic residues" evidence="1">
    <location>
        <begin position="158"/>
        <end position="168"/>
    </location>
</feature>
<evidence type="ECO:0000313" key="2">
    <source>
        <dbReference type="Ensembl" id="ENSNGAP00000012963.1"/>
    </source>
</evidence>
<reference evidence="2" key="2">
    <citation type="submission" date="2025-09" db="UniProtKB">
        <authorList>
            <consortium name="Ensembl"/>
        </authorList>
    </citation>
    <scope>IDENTIFICATION</scope>
</reference>
<dbReference type="GeneTree" id="ENSGT00440000034289"/>
<dbReference type="Ensembl" id="ENSNGAT00000018536.1">
    <property type="protein sequence ID" value="ENSNGAP00000012963.1"/>
    <property type="gene ID" value="ENSNGAG00000014671.1"/>
</dbReference>
<name>A0A8C6R4W2_NANGA</name>
<protein>
    <submittedName>
        <fullName evidence="2">Breast cancer 1, early onset</fullName>
    </submittedName>
</protein>
<sequence length="183" mass="20628">TEGFKHPLGLELNHIQETSIDTEESELDTQYLQNICQVSKRQSFALVSNPRNPEKESTTACAHSVFLRKLSPKPSLVREQKEKNQGWEESKISHIQAFNTTGDFAVVCQDVSSIRSSVKTDHRKTLLEERFVEHSLPTEKAMDNEISIQSPVHTISQDSRENPCKEGSSDSVNEVGPSDEDFQ</sequence>
<organism evidence="2 3">
    <name type="scientific">Nannospalax galili</name>
    <name type="common">Northern Israeli blind subterranean mole rat</name>
    <name type="synonym">Spalax galili</name>
    <dbReference type="NCBI Taxonomy" id="1026970"/>
    <lineage>
        <taxon>Eukaryota</taxon>
        <taxon>Metazoa</taxon>
        <taxon>Chordata</taxon>
        <taxon>Craniata</taxon>
        <taxon>Vertebrata</taxon>
        <taxon>Euteleostomi</taxon>
        <taxon>Mammalia</taxon>
        <taxon>Eutheria</taxon>
        <taxon>Euarchontoglires</taxon>
        <taxon>Glires</taxon>
        <taxon>Rodentia</taxon>
        <taxon>Myomorpha</taxon>
        <taxon>Muroidea</taxon>
        <taxon>Spalacidae</taxon>
        <taxon>Spalacinae</taxon>
        <taxon>Nannospalax</taxon>
    </lineage>
</organism>
<feature type="region of interest" description="Disordered" evidence="1">
    <location>
        <begin position="142"/>
        <end position="183"/>
    </location>
</feature>